<evidence type="ECO:0000256" key="1">
    <source>
        <dbReference type="SAM" id="MobiDB-lite"/>
    </source>
</evidence>
<keyword evidence="3" id="KW-1185">Reference proteome</keyword>
<dbReference type="AlphaFoldDB" id="U1I0W9"/>
<name>U1I0W9_ENDPU</name>
<evidence type="ECO:0000313" key="3">
    <source>
        <dbReference type="Proteomes" id="UP000019373"/>
    </source>
</evidence>
<feature type="region of interest" description="Disordered" evidence="1">
    <location>
        <begin position="1"/>
        <end position="141"/>
    </location>
</feature>
<gene>
    <name evidence="2" type="ORF">EPUS_08439</name>
</gene>
<feature type="compositionally biased region" description="Polar residues" evidence="1">
    <location>
        <begin position="1"/>
        <end position="10"/>
    </location>
</feature>
<proteinExistence type="predicted"/>
<dbReference type="Proteomes" id="UP000019373">
    <property type="component" value="Unassembled WGS sequence"/>
</dbReference>
<feature type="compositionally biased region" description="Polar residues" evidence="1">
    <location>
        <begin position="22"/>
        <end position="55"/>
    </location>
</feature>
<organism evidence="2 3">
    <name type="scientific">Endocarpon pusillum (strain Z07020 / HMAS-L-300199)</name>
    <name type="common">Lichen-forming fungus</name>
    <dbReference type="NCBI Taxonomy" id="1263415"/>
    <lineage>
        <taxon>Eukaryota</taxon>
        <taxon>Fungi</taxon>
        <taxon>Dikarya</taxon>
        <taxon>Ascomycota</taxon>
        <taxon>Pezizomycotina</taxon>
        <taxon>Eurotiomycetes</taxon>
        <taxon>Chaetothyriomycetidae</taxon>
        <taxon>Verrucariales</taxon>
        <taxon>Verrucariaceae</taxon>
        <taxon>Endocarpon</taxon>
    </lineage>
</organism>
<protein>
    <submittedName>
        <fullName evidence="2">Uncharacterized protein</fullName>
    </submittedName>
</protein>
<dbReference type="GeneID" id="19243288"/>
<feature type="compositionally biased region" description="Polar residues" evidence="1">
    <location>
        <begin position="79"/>
        <end position="90"/>
    </location>
</feature>
<sequence>MSSPSGSPTPASIARPTKRASPASSDTSVCTPTLSLERSGSSAPASSDRGFSTAAQSSQKSPRARPPSRPPQATRKEPTTSIERNSPITRSTAYPSSSSSFSSSSACSPSAAGTSHAREPPSSRQIPTRDAKTTTTSHDAEQIRDQLLHAKCTLLIYQTSLSQAHPGTDTSELRRQIAAQEARIDGLTRRFDAAFLDTEDEESSDGPGWIQQLNKAIREQDALIAAMGPGR</sequence>
<reference evidence="3" key="1">
    <citation type="journal article" date="2014" name="BMC Genomics">
        <title>Genome characteristics reveal the impact of lichenization on lichen-forming fungus Endocarpon pusillum Hedwig (Verrucariales, Ascomycota).</title>
        <authorList>
            <person name="Wang Y.-Y."/>
            <person name="Liu B."/>
            <person name="Zhang X.-Y."/>
            <person name="Zhou Q.-M."/>
            <person name="Zhang T."/>
            <person name="Li H."/>
            <person name="Yu Y.-F."/>
            <person name="Zhang X.-L."/>
            <person name="Hao X.-Y."/>
            <person name="Wang M."/>
            <person name="Wang L."/>
            <person name="Wei J.-C."/>
        </authorList>
    </citation>
    <scope>NUCLEOTIDE SEQUENCE [LARGE SCALE GENOMIC DNA]</scope>
    <source>
        <strain evidence="3">Z07020 / HMAS-L-300199</strain>
    </source>
</reference>
<dbReference type="EMBL" id="KE720809">
    <property type="protein sequence ID" value="ERF75534.1"/>
    <property type="molecule type" value="Genomic_DNA"/>
</dbReference>
<feature type="compositionally biased region" description="Low complexity" evidence="1">
    <location>
        <begin position="91"/>
        <end position="115"/>
    </location>
</feature>
<dbReference type="HOGENOM" id="CLU_1199817_0_0_1"/>
<dbReference type="RefSeq" id="XP_007787133.1">
    <property type="nucleotide sequence ID" value="XM_007788943.1"/>
</dbReference>
<accession>U1I0W9</accession>
<evidence type="ECO:0000313" key="2">
    <source>
        <dbReference type="EMBL" id="ERF75534.1"/>
    </source>
</evidence>
<feature type="compositionally biased region" description="Basic and acidic residues" evidence="1">
    <location>
        <begin position="116"/>
        <end position="141"/>
    </location>
</feature>